<name>A0A225VZG5_9STRA</name>
<accession>A0A225VZG5</accession>
<sequence>MYYGCHGLRRSEWSFESREVVALKRNEGCTPAAITNLTKPKIQQWLRKTRKYIVKSTDATKRKRMDVGEWLHQNDGFATMENAAADGNLKALKWLYTNQAGKCSATALKMAVQGCHMQVVRWLIAHFEEFPIMEAMELAICGNHFEMALFIWSQHLPHANNGFMRTLRDKLLIWRYLNNRDILAWLEELV</sequence>
<dbReference type="PANTHER" id="PTHR46586">
    <property type="entry name" value="ANKYRIN REPEAT-CONTAINING PROTEIN"/>
    <property type="match status" value="1"/>
</dbReference>
<evidence type="ECO:0000313" key="1">
    <source>
        <dbReference type="EMBL" id="OWZ10359.1"/>
    </source>
</evidence>
<gene>
    <name evidence="1" type="ORF">PHMEG_00016802</name>
</gene>
<evidence type="ECO:0008006" key="3">
    <source>
        <dbReference type="Google" id="ProtNLM"/>
    </source>
</evidence>
<proteinExistence type="predicted"/>
<keyword evidence="2" id="KW-1185">Reference proteome</keyword>
<comment type="caution">
    <text evidence="1">The sequence shown here is derived from an EMBL/GenBank/DDBJ whole genome shotgun (WGS) entry which is preliminary data.</text>
</comment>
<dbReference type="AlphaFoldDB" id="A0A225VZG5"/>
<dbReference type="InterPro" id="IPR036770">
    <property type="entry name" value="Ankyrin_rpt-contain_sf"/>
</dbReference>
<reference evidence="2" key="1">
    <citation type="submission" date="2017-03" db="EMBL/GenBank/DDBJ databases">
        <title>Phytopthora megakarya and P. palmivora, two closely related causual agents of cacao black pod achieved similar genome size and gene model numbers by different mechanisms.</title>
        <authorList>
            <person name="Ali S."/>
            <person name="Shao J."/>
            <person name="Larry D.J."/>
            <person name="Kronmiller B."/>
            <person name="Shen D."/>
            <person name="Strem M.D."/>
            <person name="Melnick R.L."/>
            <person name="Guiltinan M.J."/>
            <person name="Tyler B.M."/>
            <person name="Meinhardt L.W."/>
            <person name="Bailey B.A."/>
        </authorList>
    </citation>
    <scope>NUCLEOTIDE SEQUENCE [LARGE SCALE GENOMIC DNA]</scope>
    <source>
        <strain evidence="2">zdho120</strain>
    </source>
</reference>
<dbReference type="PANTHER" id="PTHR46586:SF3">
    <property type="entry name" value="ANKYRIN REPEAT-CONTAINING PROTEIN"/>
    <property type="match status" value="1"/>
</dbReference>
<dbReference type="Gene3D" id="1.25.40.20">
    <property type="entry name" value="Ankyrin repeat-containing domain"/>
    <property type="match status" value="1"/>
</dbReference>
<organism evidence="1 2">
    <name type="scientific">Phytophthora megakarya</name>
    <dbReference type="NCBI Taxonomy" id="4795"/>
    <lineage>
        <taxon>Eukaryota</taxon>
        <taxon>Sar</taxon>
        <taxon>Stramenopiles</taxon>
        <taxon>Oomycota</taxon>
        <taxon>Peronosporomycetes</taxon>
        <taxon>Peronosporales</taxon>
        <taxon>Peronosporaceae</taxon>
        <taxon>Phytophthora</taxon>
    </lineage>
</organism>
<dbReference type="Proteomes" id="UP000198211">
    <property type="component" value="Unassembled WGS sequence"/>
</dbReference>
<dbReference type="Pfam" id="PF13637">
    <property type="entry name" value="Ank_4"/>
    <property type="match status" value="1"/>
</dbReference>
<dbReference type="InterPro" id="IPR052050">
    <property type="entry name" value="SecEffector_AnkRepeat"/>
</dbReference>
<protein>
    <recommendedName>
        <fullName evidence="3">Ankyrin repeat-containing domain</fullName>
    </recommendedName>
</protein>
<dbReference type="InterPro" id="IPR002110">
    <property type="entry name" value="Ankyrin_rpt"/>
</dbReference>
<dbReference type="EMBL" id="NBNE01002470">
    <property type="protein sequence ID" value="OWZ10359.1"/>
    <property type="molecule type" value="Genomic_DNA"/>
</dbReference>
<dbReference type="SUPFAM" id="SSF140860">
    <property type="entry name" value="Pseudo ankyrin repeat-like"/>
    <property type="match status" value="1"/>
</dbReference>
<evidence type="ECO:0000313" key="2">
    <source>
        <dbReference type="Proteomes" id="UP000198211"/>
    </source>
</evidence>
<dbReference type="STRING" id="4795.A0A225VZG5"/>